<dbReference type="PROSITE" id="PS51257">
    <property type="entry name" value="PROKAR_LIPOPROTEIN"/>
    <property type="match status" value="1"/>
</dbReference>
<protein>
    <submittedName>
        <fullName evidence="2">Carbohydrate ABC transporter substrate-binding protein, CUT1 family</fullName>
    </submittedName>
</protein>
<dbReference type="PANTHER" id="PTHR43649">
    <property type="entry name" value="ARABINOSE-BINDING PROTEIN-RELATED"/>
    <property type="match status" value="1"/>
</dbReference>
<dbReference type="PANTHER" id="PTHR43649:SF12">
    <property type="entry name" value="DIACETYLCHITOBIOSE BINDING PROTEIN DASA"/>
    <property type="match status" value="1"/>
</dbReference>
<dbReference type="Proteomes" id="UP000198546">
    <property type="component" value="Chromosome i"/>
</dbReference>
<reference evidence="2 3" key="1">
    <citation type="submission" date="2016-10" db="EMBL/GenBank/DDBJ databases">
        <authorList>
            <person name="de Groot N.N."/>
        </authorList>
    </citation>
    <scope>NUCLEOTIDE SEQUENCE [LARGE SCALE GENOMIC DNA]</scope>
    <source>
        <strain evidence="2 3">MON 2.2</strain>
    </source>
</reference>
<dbReference type="InterPro" id="IPR006059">
    <property type="entry name" value="SBP"/>
</dbReference>
<proteinExistence type="predicted"/>
<dbReference type="Gene3D" id="3.40.190.10">
    <property type="entry name" value="Periplasmic binding protein-like II"/>
    <property type="match status" value="1"/>
</dbReference>
<evidence type="ECO:0000313" key="3">
    <source>
        <dbReference type="Proteomes" id="UP000198546"/>
    </source>
</evidence>
<evidence type="ECO:0000256" key="1">
    <source>
        <dbReference type="SAM" id="SignalP"/>
    </source>
</evidence>
<sequence>MRTATKLVTCLATVGGLLASTACGVGGTASPGGEGGEGGVALRMSVWTADEKQLALFDSIAAEYTASHPEVSSVTFESLPFADYNTTLSTQIAGGSAPDLAWVGDIAVDLMAADALVPLTEPFSTAEGYDYPDILPSVTQGFSKDGELYAYPFSNSPFAMYVNADLLAEVGEEVPEQLTWEEVERIGAEVSEETDAEGFVIRDFEYSSWMSLATVWTGWGATPWEGSTCTMNSPEMTEAFQFVHDAAFESGAMPGPGTSVDFFAGDAAFTTAQVSRAGLIDGSFEFEILPLPAGPVGEYATLGQAGMGVIASSENVEEATDFLTFMTNPENSAKLAQFFPPPRSSLLSGEKLAEVNTVLSAEQLDRVVVQELPEAVSPPVHTGQAEIVQTGKESLDAMWTPDADVKAVLDSTCTAIEPLLQAE</sequence>
<accession>A0A1G6WF22</accession>
<organism evidence="2 3">
    <name type="scientific">Auraticoccus monumenti</name>
    <dbReference type="NCBI Taxonomy" id="675864"/>
    <lineage>
        <taxon>Bacteria</taxon>
        <taxon>Bacillati</taxon>
        <taxon>Actinomycetota</taxon>
        <taxon>Actinomycetes</taxon>
        <taxon>Propionibacteriales</taxon>
        <taxon>Propionibacteriaceae</taxon>
        <taxon>Auraticoccus</taxon>
    </lineage>
</organism>
<keyword evidence="3" id="KW-1185">Reference proteome</keyword>
<dbReference type="STRING" id="675864.SAMN04489747_1425"/>
<dbReference type="CDD" id="cd13585">
    <property type="entry name" value="PBP2_TMBP_like"/>
    <property type="match status" value="1"/>
</dbReference>
<evidence type="ECO:0000313" key="2">
    <source>
        <dbReference type="EMBL" id="SDD64408.1"/>
    </source>
</evidence>
<dbReference type="AlphaFoldDB" id="A0A1G6WF22"/>
<feature type="signal peptide" evidence="1">
    <location>
        <begin position="1"/>
        <end position="19"/>
    </location>
</feature>
<dbReference type="EMBL" id="LT629688">
    <property type="protein sequence ID" value="SDD64408.1"/>
    <property type="molecule type" value="Genomic_DNA"/>
</dbReference>
<dbReference type="SUPFAM" id="SSF53850">
    <property type="entry name" value="Periplasmic binding protein-like II"/>
    <property type="match status" value="1"/>
</dbReference>
<dbReference type="OrthoDB" id="1650177at2"/>
<dbReference type="RefSeq" id="WP_090591911.1">
    <property type="nucleotide sequence ID" value="NZ_LT629688.1"/>
</dbReference>
<name>A0A1G6WF22_9ACTN</name>
<dbReference type="Pfam" id="PF13416">
    <property type="entry name" value="SBP_bac_8"/>
    <property type="match status" value="1"/>
</dbReference>
<feature type="chain" id="PRO_5038529692" evidence="1">
    <location>
        <begin position="20"/>
        <end position="423"/>
    </location>
</feature>
<keyword evidence="1" id="KW-0732">Signal</keyword>
<dbReference type="InterPro" id="IPR050490">
    <property type="entry name" value="Bact_solute-bd_prot1"/>
</dbReference>
<gene>
    <name evidence="2" type="ORF">SAMN04489747_1425</name>
</gene>